<reference evidence="1" key="1">
    <citation type="submission" date="2020-06" db="EMBL/GenBank/DDBJ databases">
        <title>WGS assembly of Ceratodon purpureus strain R40.</title>
        <authorList>
            <person name="Carey S.B."/>
            <person name="Jenkins J."/>
            <person name="Shu S."/>
            <person name="Lovell J.T."/>
            <person name="Sreedasyam A."/>
            <person name="Maumus F."/>
            <person name="Tiley G.P."/>
            <person name="Fernandez-Pozo N."/>
            <person name="Barry K."/>
            <person name="Chen C."/>
            <person name="Wang M."/>
            <person name="Lipzen A."/>
            <person name="Daum C."/>
            <person name="Saski C.A."/>
            <person name="Payton A.C."/>
            <person name="Mcbreen J.C."/>
            <person name="Conrad R.E."/>
            <person name="Kollar L.M."/>
            <person name="Olsson S."/>
            <person name="Huttunen S."/>
            <person name="Landis J.B."/>
            <person name="Wickett N.J."/>
            <person name="Johnson M.G."/>
            <person name="Rensing S.A."/>
            <person name="Grimwood J."/>
            <person name="Schmutz J."/>
            <person name="Mcdaniel S.F."/>
        </authorList>
    </citation>
    <scope>NUCLEOTIDE SEQUENCE</scope>
    <source>
        <strain evidence="1">R40</strain>
    </source>
</reference>
<comment type="caution">
    <text evidence="1">The sequence shown here is derived from an EMBL/GenBank/DDBJ whole genome shotgun (WGS) entry which is preliminary data.</text>
</comment>
<accession>A0A8T0HV34</accession>
<dbReference type="AlphaFoldDB" id="A0A8T0HV34"/>
<dbReference type="Proteomes" id="UP000822688">
    <property type="component" value="Chromosome V"/>
</dbReference>
<gene>
    <name evidence="1" type="ORF">KC19_VG301100</name>
</gene>
<evidence type="ECO:0000313" key="2">
    <source>
        <dbReference type="Proteomes" id="UP000822688"/>
    </source>
</evidence>
<protein>
    <submittedName>
        <fullName evidence="1">Uncharacterized protein</fullName>
    </submittedName>
</protein>
<organism evidence="1 2">
    <name type="scientific">Ceratodon purpureus</name>
    <name type="common">Fire moss</name>
    <name type="synonym">Dicranum purpureum</name>
    <dbReference type="NCBI Taxonomy" id="3225"/>
    <lineage>
        <taxon>Eukaryota</taxon>
        <taxon>Viridiplantae</taxon>
        <taxon>Streptophyta</taxon>
        <taxon>Embryophyta</taxon>
        <taxon>Bryophyta</taxon>
        <taxon>Bryophytina</taxon>
        <taxon>Bryopsida</taxon>
        <taxon>Dicranidae</taxon>
        <taxon>Pseudoditrichales</taxon>
        <taxon>Ditrichaceae</taxon>
        <taxon>Ceratodon</taxon>
    </lineage>
</organism>
<dbReference type="EMBL" id="CM026426">
    <property type="protein sequence ID" value="KAG0574900.1"/>
    <property type="molecule type" value="Genomic_DNA"/>
</dbReference>
<keyword evidence="2" id="KW-1185">Reference proteome</keyword>
<proteinExistence type="predicted"/>
<name>A0A8T0HV34_CERPU</name>
<evidence type="ECO:0000313" key="1">
    <source>
        <dbReference type="EMBL" id="KAG0574900.1"/>
    </source>
</evidence>
<sequence>MLLWMMLQCEGCDVFHKLVDNLKLFHELKGRIYRGYECLEVGYDHYYDFLG</sequence>